<comment type="caution">
    <text evidence="4">The sequence shown here is derived from an EMBL/GenBank/DDBJ whole genome shotgun (WGS) entry which is preliminary data.</text>
</comment>
<reference evidence="4 5" key="1">
    <citation type="submission" date="2021-06" db="EMBL/GenBank/DDBJ databases">
        <title>Enterococcus alishanensis sp. nov., a novel lactic acid bacterium isolated from fresh coffee beans.</title>
        <authorList>
            <person name="Chen Y.-S."/>
        </authorList>
    </citation>
    <scope>NUCLEOTIDE SEQUENCE [LARGE SCALE GENOMIC DNA]</scope>
    <source>
        <strain evidence="4 5">ALS3</strain>
    </source>
</reference>
<evidence type="ECO:0000256" key="1">
    <source>
        <dbReference type="ARBA" id="ARBA00022630"/>
    </source>
</evidence>
<sequence length="367" mass="41183">MMKMTEPITFRRGLTLKNRIVMAPMTVKMSFYDGIVTDDEIAYYQMRAGAIGAIITGAANVQPNGKGWEGELGVDDDKQIPRLAKLASAIQTNGTKAILQIFHAGRMTDSSVLRGKTPVSASAVPTHKEWGEVPREMSHEEILAVIDNYAKATRRAIQAGFDGVELHGANLYLIQQFFSPHSNIREDMWGGSLEKRYTFIDQVVSAVTKVVDDSEVENFIVGFRFSPEEFTEPGIRFTDALYLVDQLADTSLDYLHVSLRDYQKKPELPAYQEKTIVEYLAEKIAGRIPLIGVGEVTTQEDAEKLLTTADIAALGKILLSEPNWYNKVIHQQEDLIRHKISSYDREELHISNGAWGFLIDRMADRID</sequence>
<dbReference type="Proteomes" id="UP000774130">
    <property type="component" value="Unassembled WGS sequence"/>
</dbReference>
<keyword evidence="1" id="KW-0285">Flavoprotein</keyword>
<evidence type="ECO:0000313" key="4">
    <source>
        <dbReference type="EMBL" id="MBV7390854.1"/>
    </source>
</evidence>
<gene>
    <name evidence="4" type="ORF">KUA55_09190</name>
</gene>
<protein>
    <submittedName>
        <fullName evidence="4">NADH-dependent flavin oxidoreductase</fullName>
    </submittedName>
</protein>
<evidence type="ECO:0000259" key="3">
    <source>
        <dbReference type="Pfam" id="PF00724"/>
    </source>
</evidence>
<proteinExistence type="predicted"/>
<dbReference type="InterPro" id="IPR051799">
    <property type="entry name" value="NADH_flavin_oxidoreductase"/>
</dbReference>
<dbReference type="PANTHER" id="PTHR43656">
    <property type="entry name" value="BINDING OXIDOREDUCTASE, PUTATIVE (AFU_ORTHOLOGUE AFUA_2G08260)-RELATED"/>
    <property type="match status" value="1"/>
</dbReference>
<accession>A0ABS6TD82</accession>
<organism evidence="4 5">
    <name type="scientific">Enterococcus alishanensis</name>
    <dbReference type="NCBI Taxonomy" id="1303817"/>
    <lineage>
        <taxon>Bacteria</taxon>
        <taxon>Bacillati</taxon>
        <taxon>Bacillota</taxon>
        <taxon>Bacilli</taxon>
        <taxon>Lactobacillales</taxon>
        <taxon>Enterococcaceae</taxon>
        <taxon>Enterococcus</taxon>
    </lineage>
</organism>
<dbReference type="EMBL" id="JAHUZB010000003">
    <property type="protein sequence ID" value="MBV7390854.1"/>
    <property type="molecule type" value="Genomic_DNA"/>
</dbReference>
<feature type="domain" description="NADH:flavin oxidoreductase/NADH oxidase N-terminal" evidence="3">
    <location>
        <begin position="6"/>
        <end position="333"/>
    </location>
</feature>
<dbReference type="CDD" id="cd04735">
    <property type="entry name" value="OYE_like_4_FMN"/>
    <property type="match status" value="1"/>
</dbReference>
<evidence type="ECO:0000313" key="5">
    <source>
        <dbReference type="Proteomes" id="UP000774130"/>
    </source>
</evidence>
<evidence type="ECO:0000256" key="2">
    <source>
        <dbReference type="ARBA" id="ARBA00023002"/>
    </source>
</evidence>
<keyword evidence="2" id="KW-0560">Oxidoreductase</keyword>
<dbReference type="PANTHER" id="PTHR43656:SF2">
    <property type="entry name" value="BINDING OXIDOREDUCTASE, PUTATIVE (AFU_ORTHOLOGUE AFUA_2G08260)-RELATED"/>
    <property type="match status" value="1"/>
</dbReference>
<dbReference type="InterPro" id="IPR001155">
    <property type="entry name" value="OxRdtase_FMN_N"/>
</dbReference>
<keyword evidence="5" id="KW-1185">Reference proteome</keyword>
<dbReference type="Pfam" id="PF00724">
    <property type="entry name" value="Oxidored_FMN"/>
    <property type="match status" value="1"/>
</dbReference>
<dbReference type="RefSeq" id="WP_218326159.1">
    <property type="nucleotide sequence ID" value="NZ_JAHUZB010000003.1"/>
</dbReference>
<name>A0ABS6TD82_9ENTE</name>